<comment type="caution">
    <text evidence="2">The sequence shown here is derived from an EMBL/GenBank/DDBJ whole genome shotgun (WGS) entry which is preliminary data.</text>
</comment>
<organism evidence="2 3">
    <name type="scientific">Aquimarina algicola</name>
    <dbReference type="NCBI Taxonomy" id="2589995"/>
    <lineage>
        <taxon>Bacteria</taxon>
        <taxon>Pseudomonadati</taxon>
        <taxon>Bacteroidota</taxon>
        <taxon>Flavobacteriia</taxon>
        <taxon>Flavobacteriales</taxon>
        <taxon>Flavobacteriaceae</taxon>
        <taxon>Aquimarina</taxon>
    </lineage>
</organism>
<dbReference type="OrthoDB" id="603275at2"/>
<keyword evidence="3" id="KW-1185">Reference proteome</keyword>
<dbReference type="Proteomes" id="UP000315540">
    <property type="component" value="Unassembled WGS sequence"/>
</dbReference>
<proteinExistence type="predicted"/>
<keyword evidence="2" id="KW-0378">Hydrolase</keyword>
<dbReference type="Gene3D" id="2.60.40.1120">
    <property type="entry name" value="Carboxypeptidase-like, regulatory domain"/>
    <property type="match status" value="1"/>
</dbReference>
<evidence type="ECO:0000313" key="2">
    <source>
        <dbReference type="EMBL" id="TPN83915.1"/>
    </source>
</evidence>
<evidence type="ECO:0000313" key="3">
    <source>
        <dbReference type="Proteomes" id="UP000315540"/>
    </source>
</evidence>
<evidence type="ECO:0000256" key="1">
    <source>
        <dbReference type="SAM" id="Phobius"/>
    </source>
</evidence>
<feature type="transmembrane region" description="Helical" evidence="1">
    <location>
        <begin position="7"/>
        <end position="25"/>
    </location>
</feature>
<protein>
    <submittedName>
        <fullName evidence="2">Carboxypeptidase-like regulatory domain-containing protein</fullName>
    </submittedName>
</protein>
<dbReference type="SUPFAM" id="SSF56935">
    <property type="entry name" value="Porins"/>
    <property type="match status" value="1"/>
</dbReference>
<dbReference type="RefSeq" id="WP_140595223.1">
    <property type="nucleotide sequence ID" value="NZ_VFWZ01000006.1"/>
</dbReference>
<gene>
    <name evidence="2" type="ORF">FHK87_18295</name>
</gene>
<accession>A0A504J5S4</accession>
<sequence>MPKINVSIIYLIKLQVLYTILYFGINSSYSQEVLLKGVVKDKTQPLYNVNILAKPKTKNTNLSFAITNDKGEYRLALQKNKSYTVTVSFLGYNSYTFEVTLIKDDVRNITLSEATEELDEVIIIEEIPMIVKKDTIIYDVKAFTTGREYKLKNILNKLPGIEVEKNGEVTVNGKKVTKMLVEGSAFFGGNSKLAVENIPANAVDNVEVLDHYSEIGFLKNFTDNDEMAMNIKLKEDKNNFAFGDINGGLGEDTRYESHAGLFYYSPKTNMNFIGDLNDTGEKSFTLNDYINFEGGASKLTQKDGSSRKNSIQEYANLINNQPALESRNRFAGLNVSSDINAKLSLSGYGIYSNVDNTYRREITNEYFFEDFSYNEEVTSDHEEDNILGIGKLSIEYSPNFKEEIFGDIQVKIIDNQSLEERFTEINTLLTDFIAETENKGLEINQDFEWHKKINARHTISLVVNNVFGTTKPKQNWNTNRPILGSLIPLSQEERFNLGQNIDLMHHTFDIVAKHYWVLNSKNHLYTTFGNNFLNQEYETKDFQILSDNTINSFDDFGFGNDLNFLINDTYFGLHYKFKIKDLTVKTGGYLHYYNWKSKQEDVFSNQEFVFLPDIDVKLEISPSENLKFKYRFLNNFTDAPEYANKFLLFDYNKVVRGNEELEYEQYQNGSLRYSKFAMYNGLIINAKIDYKRRTRFIRNQVQIEEIDQFLTPILQNTPETIVSGVGNLRKKIKKFNFKLNTRLQYATFQKNINNRNSEDERIDINVGSSVETRFKKWPNFELGYSMNFNKYNSVGVSTDFMTNEPYGNIQYAFLNNFTFTFDYKYTRFRNLETDITTTFDIANVSLLYKKNNSPFGFEISTSNLFNAEFRQNNSWSDFLISDTRDFIIPRILMLTLHYKI</sequence>
<dbReference type="Pfam" id="PF13715">
    <property type="entry name" value="CarbopepD_reg_2"/>
    <property type="match status" value="1"/>
</dbReference>
<name>A0A504J5S4_9FLAO</name>
<dbReference type="SUPFAM" id="SSF49464">
    <property type="entry name" value="Carboxypeptidase regulatory domain-like"/>
    <property type="match status" value="1"/>
</dbReference>
<reference evidence="2 3" key="1">
    <citation type="submission" date="2019-06" db="EMBL/GenBank/DDBJ databases">
        <authorList>
            <person name="Meng X."/>
        </authorList>
    </citation>
    <scope>NUCLEOTIDE SEQUENCE [LARGE SCALE GENOMIC DNA]</scope>
    <source>
        <strain evidence="2 3">M625</strain>
    </source>
</reference>
<keyword evidence="1" id="KW-0812">Transmembrane</keyword>
<keyword evidence="2" id="KW-0645">Protease</keyword>
<dbReference type="InterPro" id="IPR008969">
    <property type="entry name" value="CarboxyPept-like_regulatory"/>
</dbReference>
<dbReference type="GO" id="GO:0004180">
    <property type="term" value="F:carboxypeptidase activity"/>
    <property type="evidence" value="ECO:0007669"/>
    <property type="project" value="UniProtKB-KW"/>
</dbReference>
<keyword evidence="1" id="KW-0472">Membrane</keyword>
<keyword evidence="2" id="KW-0121">Carboxypeptidase</keyword>
<keyword evidence="1" id="KW-1133">Transmembrane helix</keyword>
<dbReference type="AlphaFoldDB" id="A0A504J5S4"/>
<dbReference type="EMBL" id="VFWZ01000006">
    <property type="protein sequence ID" value="TPN83915.1"/>
    <property type="molecule type" value="Genomic_DNA"/>
</dbReference>